<keyword evidence="1" id="KW-0812">Transmembrane</keyword>
<dbReference type="Proteomes" id="UP000288012">
    <property type="component" value="Unassembled WGS sequence"/>
</dbReference>
<dbReference type="OrthoDB" id="5657048at2"/>
<dbReference type="RefSeq" id="WP_126953819.1">
    <property type="nucleotide sequence ID" value="NZ_RZGR01000001.1"/>
</dbReference>
<proteinExistence type="predicted"/>
<gene>
    <name evidence="2" type="ORF">EKM59_00420</name>
</gene>
<name>A0A3S0X5Z7_9GAMM</name>
<evidence type="ECO:0000313" key="3">
    <source>
        <dbReference type="Proteomes" id="UP000288012"/>
    </source>
</evidence>
<sequence>MTISYNEAATMLMQACAEYLYHHEGQSQRFANNWRGEAYAGLNNNIKKISEITNILPFDPKEVHGEQPENELFMLTAFLQHVGKGLLTEEALTAIQQKLAYNAEDYSRANDENCPVSTKWYLALKHLEVLARILHAISRHPEYKGAEIKVFTDEICRGVNKLYPVIMGDIKAKAVKELQENLQSFDDERNVKAFEAQLRKGRTAAILQENRQSTGEFMLKLLSVISILIGVGIFTTLGLMVKRAIQTRGYSCNFFRPLTEQLHMKMQDVIGQCELPAAMNS</sequence>
<keyword evidence="3" id="KW-1185">Reference proteome</keyword>
<protein>
    <submittedName>
        <fullName evidence="2">Uncharacterized protein</fullName>
    </submittedName>
</protein>
<feature type="transmembrane region" description="Helical" evidence="1">
    <location>
        <begin position="217"/>
        <end position="241"/>
    </location>
</feature>
<dbReference type="AlphaFoldDB" id="A0A3S0X5Z7"/>
<keyword evidence="1" id="KW-0472">Membrane</keyword>
<comment type="caution">
    <text evidence="2">The sequence shown here is derived from an EMBL/GenBank/DDBJ whole genome shotgun (WGS) entry which is preliminary data.</text>
</comment>
<dbReference type="EMBL" id="RZGR01000001">
    <property type="protein sequence ID" value="RUQ91559.1"/>
    <property type="molecule type" value="Genomic_DNA"/>
</dbReference>
<accession>A0A3S0X5Z7</accession>
<evidence type="ECO:0000256" key="1">
    <source>
        <dbReference type="SAM" id="Phobius"/>
    </source>
</evidence>
<organism evidence="2 3">
    <name type="scientific">Legionella septentrionalis</name>
    <dbReference type="NCBI Taxonomy" id="2498109"/>
    <lineage>
        <taxon>Bacteria</taxon>
        <taxon>Pseudomonadati</taxon>
        <taxon>Pseudomonadota</taxon>
        <taxon>Gammaproteobacteria</taxon>
        <taxon>Legionellales</taxon>
        <taxon>Legionellaceae</taxon>
        <taxon>Legionella</taxon>
    </lineage>
</organism>
<evidence type="ECO:0000313" key="2">
    <source>
        <dbReference type="EMBL" id="RUQ91559.1"/>
    </source>
</evidence>
<reference evidence="2 3" key="1">
    <citation type="submission" date="2018-12" db="EMBL/GenBank/DDBJ databases">
        <title>Legionella sp,whole genome shotgun sequence.</title>
        <authorList>
            <person name="Wu H."/>
        </authorList>
    </citation>
    <scope>NUCLEOTIDE SEQUENCE [LARGE SCALE GENOMIC DNA]</scope>
    <source>
        <strain evidence="3">km714</strain>
    </source>
</reference>
<keyword evidence="1" id="KW-1133">Transmembrane helix</keyword>